<evidence type="ECO:0000256" key="1">
    <source>
        <dbReference type="ARBA" id="ARBA00001947"/>
    </source>
</evidence>
<evidence type="ECO:0000256" key="4">
    <source>
        <dbReference type="ARBA" id="ARBA00022723"/>
    </source>
</evidence>
<keyword evidence="6" id="KW-0862">Zinc</keyword>
<dbReference type="Pfam" id="PF00246">
    <property type="entry name" value="Peptidase_M14"/>
    <property type="match status" value="1"/>
</dbReference>
<dbReference type="SMART" id="SM00257">
    <property type="entry name" value="LysM"/>
    <property type="match status" value="2"/>
</dbReference>
<dbReference type="Pfam" id="PF01476">
    <property type="entry name" value="LysM"/>
    <property type="match status" value="2"/>
</dbReference>
<keyword evidence="12" id="KW-1185">Reference proteome</keyword>
<evidence type="ECO:0000256" key="3">
    <source>
        <dbReference type="ARBA" id="ARBA00022670"/>
    </source>
</evidence>
<dbReference type="CDD" id="cd06229">
    <property type="entry name" value="M14_Endopeptidase_I"/>
    <property type="match status" value="1"/>
</dbReference>
<evidence type="ECO:0000256" key="2">
    <source>
        <dbReference type="ARBA" id="ARBA00005988"/>
    </source>
</evidence>
<feature type="domain" description="LysM" evidence="9">
    <location>
        <begin position="1"/>
        <end position="45"/>
    </location>
</feature>
<feature type="domain" description="Peptidase M14" evidence="10">
    <location>
        <begin position="106"/>
        <end position="393"/>
    </location>
</feature>
<evidence type="ECO:0000259" key="9">
    <source>
        <dbReference type="PROSITE" id="PS51782"/>
    </source>
</evidence>
<dbReference type="PANTHER" id="PTHR11705:SF143">
    <property type="entry name" value="SLL0236 PROTEIN"/>
    <property type="match status" value="1"/>
</dbReference>
<evidence type="ECO:0000259" key="10">
    <source>
        <dbReference type="PROSITE" id="PS52035"/>
    </source>
</evidence>
<comment type="cofactor">
    <cofactor evidence="1">
        <name>Zn(2+)</name>
        <dbReference type="ChEBI" id="CHEBI:29105"/>
    </cofactor>
</comment>
<evidence type="ECO:0000313" key="11">
    <source>
        <dbReference type="EMBL" id="MFD2680002.1"/>
    </source>
</evidence>
<dbReference type="PROSITE" id="PS00132">
    <property type="entry name" value="CARBOXYPEPT_ZN_1"/>
    <property type="match status" value="1"/>
</dbReference>
<keyword evidence="4" id="KW-0479">Metal-binding</keyword>
<gene>
    <name evidence="11" type="ORF">ACFSUL_04465</name>
</gene>
<keyword evidence="5" id="KW-0378">Hydrolase</keyword>
<dbReference type="RefSeq" id="WP_377933076.1">
    <property type="nucleotide sequence ID" value="NZ_JBHUMF010000009.1"/>
</dbReference>
<dbReference type="Gene3D" id="3.40.630.10">
    <property type="entry name" value="Zn peptidases"/>
    <property type="match status" value="1"/>
</dbReference>
<dbReference type="InterPro" id="IPR034274">
    <property type="entry name" value="ENP1_M14_CPD"/>
</dbReference>
<comment type="similarity">
    <text evidence="2 8">Belongs to the peptidase M14 family.</text>
</comment>
<dbReference type="EMBL" id="JBHUMF010000009">
    <property type="protein sequence ID" value="MFD2680002.1"/>
    <property type="molecule type" value="Genomic_DNA"/>
</dbReference>
<keyword evidence="3" id="KW-0645">Protease</keyword>
<evidence type="ECO:0000256" key="5">
    <source>
        <dbReference type="ARBA" id="ARBA00022801"/>
    </source>
</evidence>
<dbReference type="SMART" id="SM00631">
    <property type="entry name" value="Zn_pept"/>
    <property type="match status" value="1"/>
</dbReference>
<comment type="caution">
    <text evidence="11">The sequence shown here is derived from an EMBL/GenBank/DDBJ whole genome shotgun (WGS) entry which is preliminary data.</text>
</comment>
<dbReference type="InterPro" id="IPR000834">
    <property type="entry name" value="Peptidase_M14"/>
</dbReference>
<dbReference type="SUPFAM" id="SSF54106">
    <property type="entry name" value="LysM domain"/>
    <property type="match status" value="1"/>
</dbReference>
<name>A0ABW5RQV9_9BACI</name>
<dbReference type="PROSITE" id="PS52035">
    <property type="entry name" value="PEPTIDASE_M14"/>
    <property type="match status" value="1"/>
</dbReference>
<dbReference type="Proteomes" id="UP001597506">
    <property type="component" value="Unassembled WGS sequence"/>
</dbReference>
<sequence>MDIKVRNGDSLWKYSQLFMIPLQLIIDSNPSTNPASLSIGATVKIPGFQAINYSINRGDTLWELARARNLNVDALYLLNQDKNVLQLQIGDVIRIPRRVTSPIVRGQQAYSSNLLKRDIASLESIYPFIRVKNIGASVLEKPIYEIKIGNGQKKVHVDASFHANEWITSPILMTFLNEFVLSLTNGTAIRGVQTLPIYSDVTISFVPMVNPDGVDLVIEGPPSSVRQKVLSINNGSSDFTGWKANINGVDLNNQYPAKWELEKERKEEKAPAPRDFPGYKPLSEPEAIVMAELAREENFDRLLALHTQGQEFYWGYEGLEPPESSLLAEDFERVSGYRSVRYVDSYAGYKDWFIQEFQNAGFTVELGKGINPLPLSQFNQIYQDVLGIFLVSLYRW</sequence>
<evidence type="ECO:0000256" key="7">
    <source>
        <dbReference type="ARBA" id="ARBA00023049"/>
    </source>
</evidence>
<accession>A0ABW5RQV9</accession>
<dbReference type="PANTHER" id="PTHR11705">
    <property type="entry name" value="PROTEASE FAMILY M14 CARBOXYPEPTIDASE A,B"/>
    <property type="match status" value="1"/>
</dbReference>
<evidence type="ECO:0000313" key="12">
    <source>
        <dbReference type="Proteomes" id="UP001597506"/>
    </source>
</evidence>
<dbReference type="Gene3D" id="3.10.350.10">
    <property type="entry name" value="LysM domain"/>
    <property type="match status" value="2"/>
</dbReference>
<dbReference type="InterPro" id="IPR018392">
    <property type="entry name" value="LysM"/>
</dbReference>
<dbReference type="CDD" id="cd00118">
    <property type="entry name" value="LysM"/>
    <property type="match status" value="2"/>
</dbReference>
<organism evidence="11 12">
    <name type="scientific">Bacillus seohaeanensis</name>
    <dbReference type="NCBI Taxonomy" id="284580"/>
    <lineage>
        <taxon>Bacteria</taxon>
        <taxon>Bacillati</taxon>
        <taxon>Bacillota</taxon>
        <taxon>Bacilli</taxon>
        <taxon>Bacillales</taxon>
        <taxon>Bacillaceae</taxon>
        <taxon>Bacillus</taxon>
    </lineage>
</organism>
<keyword evidence="7" id="KW-0482">Metalloprotease</keyword>
<proteinExistence type="inferred from homology"/>
<evidence type="ECO:0000256" key="6">
    <source>
        <dbReference type="ARBA" id="ARBA00022833"/>
    </source>
</evidence>
<dbReference type="PROSITE" id="PS51782">
    <property type="entry name" value="LYSM"/>
    <property type="match status" value="2"/>
</dbReference>
<evidence type="ECO:0000256" key="8">
    <source>
        <dbReference type="PROSITE-ProRule" id="PRU01379"/>
    </source>
</evidence>
<feature type="domain" description="LysM" evidence="9">
    <location>
        <begin position="51"/>
        <end position="95"/>
    </location>
</feature>
<feature type="active site" description="Proton donor/acceptor" evidence="8">
    <location>
        <position position="365"/>
    </location>
</feature>
<reference evidence="12" key="1">
    <citation type="journal article" date="2019" name="Int. J. Syst. Evol. Microbiol.">
        <title>The Global Catalogue of Microorganisms (GCM) 10K type strain sequencing project: providing services to taxonomists for standard genome sequencing and annotation.</title>
        <authorList>
            <consortium name="The Broad Institute Genomics Platform"/>
            <consortium name="The Broad Institute Genome Sequencing Center for Infectious Disease"/>
            <person name="Wu L."/>
            <person name="Ma J."/>
        </authorList>
    </citation>
    <scope>NUCLEOTIDE SEQUENCE [LARGE SCALE GENOMIC DNA]</scope>
    <source>
        <strain evidence="12">KCTC 3913</strain>
    </source>
</reference>
<dbReference type="SUPFAM" id="SSF53187">
    <property type="entry name" value="Zn-dependent exopeptidases"/>
    <property type="match status" value="1"/>
</dbReference>
<protein>
    <submittedName>
        <fullName evidence="11">M14 family metallopeptidase</fullName>
    </submittedName>
</protein>
<dbReference type="InterPro" id="IPR036779">
    <property type="entry name" value="LysM_dom_sf"/>
</dbReference>
<dbReference type="InterPro" id="IPR057246">
    <property type="entry name" value="CARBOXYPEPT_ZN_1"/>
</dbReference>